<organism evidence="1">
    <name type="scientific">Collimonas fungivorans</name>
    <dbReference type="NCBI Taxonomy" id="158899"/>
    <lineage>
        <taxon>Bacteria</taxon>
        <taxon>Pseudomonadati</taxon>
        <taxon>Pseudomonadota</taxon>
        <taxon>Betaproteobacteria</taxon>
        <taxon>Burkholderiales</taxon>
        <taxon>Oxalobacteraceae</taxon>
        <taxon>Collimonas</taxon>
    </lineage>
</organism>
<gene>
    <name evidence="1" type="ORF">CFter6_2539</name>
</gene>
<reference evidence="1 2" key="1">
    <citation type="submission" date="2015-11" db="EMBL/GenBank/DDBJ databases">
        <title>Exploring the genomic traits of fungus-feeding bacterial genus Collimonas.</title>
        <authorList>
            <person name="Song C."/>
            <person name="Schmidt R."/>
            <person name="de Jager V."/>
            <person name="Krzyzanowska D."/>
            <person name="Jongedijk E."/>
            <person name="Cankar K."/>
            <person name="Beekwilder J."/>
            <person name="van Veen A."/>
            <person name="de Boer W."/>
            <person name="van Veen J.A."/>
            <person name="Garbeva P."/>
        </authorList>
    </citation>
    <scope>NUCLEOTIDE SEQUENCE [LARGE SCALE GENOMIC DNA]</scope>
    <source>
        <strain evidence="1 2">Ter6</strain>
    </source>
</reference>
<evidence type="ECO:0000313" key="1">
    <source>
        <dbReference type="EMBL" id="AMO95211.1"/>
    </source>
</evidence>
<evidence type="ECO:0000313" key="2">
    <source>
        <dbReference type="Proteomes" id="UP000072421"/>
    </source>
</evidence>
<dbReference type="AlphaFoldDB" id="A0A127PCM9"/>
<protein>
    <submittedName>
        <fullName evidence="1">Uncharacterized protein</fullName>
    </submittedName>
</protein>
<accession>A0A127PCM9</accession>
<dbReference type="PATRIC" id="fig|158899.10.peg.2532"/>
<dbReference type="Proteomes" id="UP000072421">
    <property type="component" value="Chromosome"/>
</dbReference>
<proteinExistence type="predicted"/>
<dbReference type="EMBL" id="CP013232">
    <property type="protein sequence ID" value="AMO95211.1"/>
    <property type="molecule type" value="Genomic_DNA"/>
</dbReference>
<name>A0A127PCM9_9BURK</name>
<sequence length="38" mass="4186">MQSTVNPGRLRYNASHALNAAKRTVFPASARHDLSEAF</sequence>